<dbReference type="SUPFAM" id="SSF51182">
    <property type="entry name" value="RmlC-like cupins"/>
    <property type="match status" value="1"/>
</dbReference>
<sequence>MTAAGNWQITAMLRYPVAMNTPTDWRNAVQVRRATALADERAMQGGRTTVFDFSGIGGSEKAWVGSVHVAPGSNTGPHTHGRHEVMIHAVRGRSEIRWGARLEYAIEIGPGDAVYFAPHVPHQERSLETTEMVEYLVVRSDNEKIANQLPDVQPVENPQCF</sequence>
<organism evidence="2 3">
    <name type="scientific">Ferrovibrio terrae</name>
    <dbReference type="NCBI Taxonomy" id="2594003"/>
    <lineage>
        <taxon>Bacteria</taxon>
        <taxon>Pseudomonadati</taxon>
        <taxon>Pseudomonadota</taxon>
        <taxon>Alphaproteobacteria</taxon>
        <taxon>Rhodospirillales</taxon>
        <taxon>Rhodospirillaceae</taxon>
        <taxon>Ferrovibrio</taxon>
    </lineage>
</organism>
<dbReference type="Gene3D" id="2.60.120.10">
    <property type="entry name" value="Jelly Rolls"/>
    <property type="match status" value="1"/>
</dbReference>
<dbReference type="PANTHER" id="PTHR40112:SF1">
    <property type="entry name" value="H2HPP ISOMERASE"/>
    <property type="match status" value="1"/>
</dbReference>
<dbReference type="EMBL" id="CP041636">
    <property type="protein sequence ID" value="QDO96936.1"/>
    <property type="molecule type" value="Genomic_DNA"/>
</dbReference>
<accession>A0A516GZH8</accession>
<gene>
    <name evidence="2" type="ORF">FNB15_06450</name>
</gene>
<name>A0A516GZH8_9PROT</name>
<dbReference type="KEGG" id="fer:FNB15_06450"/>
<dbReference type="Proteomes" id="UP000317496">
    <property type="component" value="Chromosome"/>
</dbReference>
<dbReference type="PANTHER" id="PTHR40112">
    <property type="entry name" value="H2HPP ISOMERASE"/>
    <property type="match status" value="1"/>
</dbReference>
<evidence type="ECO:0000313" key="2">
    <source>
        <dbReference type="EMBL" id="QDO96936.1"/>
    </source>
</evidence>
<dbReference type="InterPro" id="IPR013096">
    <property type="entry name" value="Cupin_2"/>
</dbReference>
<proteinExistence type="predicted"/>
<dbReference type="RefSeq" id="WP_144067917.1">
    <property type="nucleotide sequence ID" value="NZ_CP041636.1"/>
</dbReference>
<dbReference type="AlphaFoldDB" id="A0A516GZH8"/>
<protein>
    <submittedName>
        <fullName evidence="2">Cupin domain-containing protein</fullName>
    </submittedName>
</protein>
<dbReference type="OrthoDB" id="9798709at2"/>
<dbReference type="InterPro" id="IPR014710">
    <property type="entry name" value="RmlC-like_jellyroll"/>
</dbReference>
<dbReference type="InterPro" id="IPR011051">
    <property type="entry name" value="RmlC_Cupin_sf"/>
</dbReference>
<keyword evidence="3" id="KW-1185">Reference proteome</keyword>
<evidence type="ECO:0000259" key="1">
    <source>
        <dbReference type="Pfam" id="PF07883"/>
    </source>
</evidence>
<reference evidence="2 3" key="1">
    <citation type="submission" date="2019-07" db="EMBL/GenBank/DDBJ databases">
        <title>Genome sequencing for Ferrovibrio sp. K5.</title>
        <authorList>
            <person name="Park S.-J."/>
        </authorList>
    </citation>
    <scope>NUCLEOTIDE SEQUENCE [LARGE SCALE GENOMIC DNA]</scope>
    <source>
        <strain evidence="2 3">K5</strain>
    </source>
</reference>
<dbReference type="InterPro" id="IPR052535">
    <property type="entry name" value="Bacilysin_H2HPP_isomerase"/>
</dbReference>
<dbReference type="Pfam" id="PF07883">
    <property type="entry name" value="Cupin_2"/>
    <property type="match status" value="1"/>
</dbReference>
<feature type="domain" description="Cupin type-2" evidence="1">
    <location>
        <begin position="67"/>
        <end position="138"/>
    </location>
</feature>
<evidence type="ECO:0000313" key="3">
    <source>
        <dbReference type="Proteomes" id="UP000317496"/>
    </source>
</evidence>